<evidence type="ECO:0000256" key="1">
    <source>
        <dbReference type="ARBA" id="ARBA00004141"/>
    </source>
</evidence>
<dbReference type="Pfam" id="PF00854">
    <property type="entry name" value="PTR2"/>
    <property type="match status" value="1"/>
</dbReference>
<feature type="transmembrane region" description="Helical" evidence="6">
    <location>
        <begin position="418"/>
        <end position="440"/>
    </location>
</feature>
<evidence type="ECO:0000256" key="2">
    <source>
        <dbReference type="ARBA" id="ARBA00005982"/>
    </source>
</evidence>
<protein>
    <recommendedName>
        <fullName evidence="8">Protein NRT1/ PTR FAMILY 7.3-like</fullName>
    </recommendedName>
</protein>
<evidence type="ECO:0000256" key="3">
    <source>
        <dbReference type="ARBA" id="ARBA00022692"/>
    </source>
</evidence>
<evidence type="ECO:0000256" key="4">
    <source>
        <dbReference type="ARBA" id="ARBA00022989"/>
    </source>
</evidence>
<evidence type="ECO:0008006" key="8">
    <source>
        <dbReference type="Google" id="ProtNLM"/>
    </source>
</evidence>
<organism evidence="7">
    <name type="scientific">Cucumis melo</name>
    <name type="common">Muskmelon</name>
    <dbReference type="NCBI Taxonomy" id="3656"/>
    <lineage>
        <taxon>Eukaryota</taxon>
        <taxon>Viridiplantae</taxon>
        <taxon>Streptophyta</taxon>
        <taxon>Embryophyta</taxon>
        <taxon>Tracheophyta</taxon>
        <taxon>Spermatophyta</taxon>
        <taxon>Magnoliopsida</taxon>
        <taxon>eudicotyledons</taxon>
        <taxon>Gunneridae</taxon>
        <taxon>Pentapetalae</taxon>
        <taxon>rosids</taxon>
        <taxon>fabids</taxon>
        <taxon>Cucurbitales</taxon>
        <taxon>Cucurbitaceae</taxon>
        <taxon>Benincaseae</taxon>
        <taxon>Cucumis</taxon>
    </lineage>
</organism>
<feature type="transmembrane region" description="Helical" evidence="6">
    <location>
        <begin position="624"/>
        <end position="646"/>
    </location>
</feature>
<dbReference type="Gramene" id="MELO3C013869.2.1">
    <property type="protein sequence ID" value="MELO3C013869.2.1"/>
    <property type="gene ID" value="MELO3C013869.2"/>
</dbReference>
<feature type="transmembrane region" description="Helical" evidence="6">
    <location>
        <begin position="460"/>
        <end position="479"/>
    </location>
</feature>
<sequence>NSRCVVRIRNYTFYTEGRGRQKGKGKFSLGSKCCHVEALDGGGKDFESSALNFGPRGKWAHNPLFFSSSLNGPQPTLFDVEFHLKMPFGWLLLIVYGYVCESVNQGLATLAFFGVGVNLVLFLTRVLQQNNADAANNVSKWTGTVYIFSLVGAFLSDSYWGRYKTCAIFQIIFVIERIQFCAYFFQKWQGLVSLSLSSHLFLIRPKGCGDEQTPCGSHSKTEISLFYLSIYLTALGNGGYQPNIATFGADQFDEEYQKEGHSKVAFFSYFYLALNLGSLFSNTILGFFEDEGMWALGFWVSAGSAAAALLLFLIGTPRYRHFKPTGNPLTRVSQVVVSAAKKWRVKVPSGGEGLFDDDGKESSNNGCRKILHTHGFKFLDKAAYISSRDLSDKEQGVNNPWRLCPITQVEEVKCILRLLPIWLCTIIYSVVFTQMASLFVEQGAAMKTTISNFHIPPASMSSFDILSVALFIFLYRRVLDPFVGKLKKSSSTGLTELQRMGVGLIIAVMAMVSAGIVECYRLKYAQADCTHCEGSSSLSIFWQVPQYALIGASEVFMYVGQLEFFNAQAPDGLKSFGSALCMTSISLGNYVSSLLVTMVMKISTVDRMPGWIPGNLNKGHLDRFYFLLAALTVVDFVIYIVCAKWYKSIKLEEKYEQTEEQESFKV</sequence>
<comment type="similarity">
    <text evidence="2">Belongs to the major facilitator superfamily. Proton-dependent oligopeptide transporter (POT/PTR) (TC 2.A.17) family.</text>
</comment>
<comment type="subcellular location">
    <subcellularLocation>
        <location evidence="1">Membrane</location>
        <topology evidence="1">Multi-pass membrane protein</topology>
    </subcellularLocation>
</comment>
<dbReference type="InterPro" id="IPR000109">
    <property type="entry name" value="POT_fam"/>
</dbReference>
<dbReference type="CDD" id="cd17419">
    <property type="entry name" value="MFS_NPF7"/>
    <property type="match status" value="1"/>
</dbReference>
<dbReference type="InterPro" id="IPR036259">
    <property type="entry name" value="MFS_trans_sf"/>
</dbReference>
<keyword evidence="3 6" id="KW-0812">Transmembrane</keyword>
<keyword evidence="5 6" id="KW-0472">Membrane</keyword>
<dbReference type="AlphaFoldDB" id="A0A9I9D6M6"/>
<proteinExistence type="inferred from homology"/>
<keyword evidence="4 6" id="KW-1133">Transmembrane helix</keyword>
<evidence type="ECO:0000256" key="5">
    <source>
        <dbReference type="ARBA" id="ARBA00023136"/>
    </source>
</evidence>
<evidence type="ECO:0000313" key="7">
    <source>
        <dbReference type="EnsemblPlants" id="MELO3C013869.2.1"/>
    </source>
</evidence>
<feature type="transmembrane region" description="Helical" evidence="6">
    <location>
        <begin position="138"/>
        <end position="155"/>
    </location>
</feature>
<dbReference type="EnsemblPlants" id="MELO3C013869.2.1">
    <property type="protein sequence ID" value="MELO3C013869.2.1"/>
    <property type="gene ID" value="MELO3C013869.2"/>
</dbReference>
<feature type="transmembrane region" description="Helical" evidence="6">
    <location>
        <begin position="105"/>
        <end position="126"/>
    </location>
</feature>
<feature type="transmembrane region" description="Helical" evidence="6">
    <location>
        <begin position="294"/>
        <end position="314"/>
    </location>
</feature>
<evidence type="ECO:0000256" key="6">
    <source>
        <dbReference type="SAM" id="Phobius"/>
    </source>
</evidence>
<dbReference type="PANTHER" id="PTHR11654">
    <property type="entry name" value="OLIGOPEPTIDE TRANSPORTER-RELATED"/>
    <property type="match status" value="1"/>
</dbReference>
<dbReference type="GO" id="GO:0022857">
    <property type="term" value="F:transmembrane transporter activity"/>
    <property type="evidence" value="ECO:0007669"/>
    <property type="project" value="InterPro"/>
</dbReference>
<feature type="transmembrane region" description="Helical" evidence="6">
    <location>
        <begin position="266"/>
        <end position="288"/>
    </location>
</feature>
<reference evidence="7" key="1">
    <citation type="submission" date="2023-03" db="UniProtKB">
        <authorList>
            <consortium name="EnsemblPlants"/>
        </authorList>
    </citation>
    <scope>IDENTIFICATION</scope>
</reference>
<name>A0A9I9D6M6_CUCME</name>
<dbReference type="Gene3D" id="1.20.1250.20">
    <property type="entry name" value="MFS general substrate transporter like domains"/>
    <property type="match status" value="1"/>
</dbReference>
<dbReference type="SUPFAM" id="SSF103473">
    <property type="entry name" value="MFS general substrate transporter"/>
    <property type="match status" value="1"/>
</dbReference>
<dbReference type="GO" id="GO:0016020">
    <property type="term" value="C:membrane"/>
    <property type="evidence" value="ECO:0007669"/>
    <property type="project" value="UniProtKB-SubCell"/>
</dbReference>
<feature type="transmembrane region" description="Helical" evidence="6">
    <location>
        <begin position="500"/>
        <end position="517"/>
    </location>
</feature>
<accession>A0A9I9D6M6</accession>